<dbReference type="RefSeq" id="WP_272181239.1">
    <property type="nucleotide sequence ID" value="NZ_JAQOMS010000002.1"/>
</dbReference>
<evidence type="ECO:0000256" key="5">
    <source>
        <dbReference type="ARBA" id="ARBA00023141"/>
    </source>
</evidence>
<evidence type="ECO:0000313" key="9">
    <source>
        <dbReference type="EMBL" id="MDC2889913.1"/>
    </source>
</evidence>
<sequence>MKKFAVIGNPIEQSKSPIIHQDFAKQFDIALTYEKLLSPISDFKPTINSFFDAGGIGINVTMPFKDEAFASCDELSPRAKLAEAVNTLTYKDGKLLGDTTDGEGVVRDLLFHGIELKGRRVLLIGAGGAGKGSVASILDQQPKELIIANRTLSKAQHIVDKVLWCSGCRQRFFRTRW</sequence>
<comment type="pathway">
    <text evidence="1">Metabolic intermediate biosynthesis; chorismate biosynthesis; chorismate from D-erythrose 4-phosphate and phosphoenolpyruvate: step 4/7.</text>
</comment>
<evidence type="ECO:0000259" key="8">
    <source>
        <dbReference type="Pfam" id="PF08501"/>
    </source>
</evidence>
<gene>
    <name evidence="9" type="ORF">PN838_15495</name>
</gene>
<evidence type="ECO:0000256" key="3">
    <source>
        <dbReference type="ARBA" id="ARBA00022857"/>
    </source>
</evidence>
<dbReference type="EC" id="1.1.1.25" evidence="2"/>
<dbReference type="PANTHER" id="PTHR21089:SF1">
    <property type="entry name" value="BIFUNCTIONAL 3-DEHYDROQUINATE DEHYDRATASE_SHIKIMATE DEHYDROGENASE, CHLOROPLASTIC"/>
    <property type="match status" value="1"/>
</dbReference>
<dbReference type="InterPro" id="IPR022893">
    <property type="entry name" value="Shikimate_DH_fam"/>
</dbReference>
<dbReference type="Gene3D" id="3.40.50.720">
    <property type="entry name" value="NAD(P)-binding Rossmann-like Domain"/>
    <property type="match status" value="1"/>
</dbReference>
<keyword evidence="5" id="KW-0057">Aromatic amino acid biosynthesis</keyword>
<dbReference type="Proteomes" id="UP001528411">
    <property type="component" value="Unassembled WGS sequence"/>
</dbReference>
<reference evidence="9 10" key="1">
    <citation type="submission" date="2023-01" db="EMBL/GenBank/DDBJ databases">
        <title>Psychrosphaera sp. nov., isolated from marine algae.</title>
        <authorList>
            <person name="Bayburt H."/>
            <person name="Choi B.J."/>
            <person name="Kim J.M."/>
            <person name="Choi D.G."/>
            <person name="Jeon C.O."/>
        </authorList>
    </citation>
    <scope>NUCLEOTIDE SEQUENCE [LARGE SCALE GENOMIC DNA]</scope>
    <source>
        <strain evidence="9 10">G1-22</strain>
    </source>
</reference>
<dbReference type="SUPFAM" id="SSF53223">
    <property type="entry name" value="Aminoacid dehydrogenase-like, N-terminal domain"/>
    <property type="match status" value="1"/>
</dbReference>
<evidence type="ECO:0000259" key="7">
    <source>
        <dbReference type="Pfam" id="PF01488"/>
    </source>
</evidence>
<dbReference type="Gene3D" id="3.40.50.10860">
    <property type="entry name" value="Leucine Dehydrogenase, chain A, domain 1"/>
    <property type="match status" value="1"/>
</dbReference>
<proteinExistence type="predicted"/>
<evidence type="ECO:0000313" key="10">
    <source>
        <dbReference type="Proteomes" id="UP001528411"/>
    </source>
</evidence>
<dbReference type="InterPro" id="IPR006151">
    <property type="entry name" value="Shikm_DH/Glu-tRNA_Rdtase"/>
</dbReference>
<dbReference type="EMBL" id="JAQOMS010000002">
    <property type="protein sequence ID" value="MDC2889913.1"/>
    <property type="molecule type" value="Genomic_DNA"/>
</dbReference>
<organism evidence="9 10">
    <name type="scientific">Psychrosphaera algicola</name>
    <dbReference type="NCBI Taxonomy" id="3023714"/>
    <lineage>
        <taxon>Bacteria</taxon>
        <taxon>Pseudomonadati</taxon>
        <taxon>Pseudomonadota</taxon>
        <taxon>Gammaproteobacteria</taxon>
        <taxon>Alteromonadales</taxon>
        <taxon>Pseudoalteromonadaceae</taxon>
        <taxon>Psychrosphaera</taxon>
    </lineage>
</organism>
<accession>A0ABT5FEI3</accession>
<dbReference type="SUPFAM" id="SSF51735">
    <property type="entry name" value="NAD(P)-binding Rossmann-fold domains"/>
    <property type="match status" value="1"/>
</dbReference>
<evidence type="ECO:0000256" key="4">
    <source>
        <dbReference type="ARBA" id="ARBA00023002"/>
    </source>
</evidence>
<keyword evidence="5" id="KW-0028">Amino-acid biosynthesis</keyword>
<comment type="caution">
    <text evidence="9">The sequence shown here is derived from an EMBL/GenBank/DDBJ whole genome shotgun (WGS) entry which is preliminary data.</text>
</comment>
<dbReference type="InterPro" id="IPR036291">
    <property type="entry name" value="NAD(P)-bd_dom_sf"/>
</dbReference>
<feature type="domain" description="Shikimate dehydrogenase substrate binding N-terminal" evidence="8">
    <location>
        <begin position="6"/>
        <end position="88"/>
    </location>
</feature>
<dbReference type="Pfam" id="PF08501">
    <property type="entry name" value="Shikimate_dh_N"/>
    <property type="match status" value="1"/>
</dbReference>
<dbReference type="Pfam" id="PF01488">
    <property type="entry name" value="Shikimate_DH"/>
    <property type="match status" value="1"/>
</dbReference>
<dbReference type="InterPro" id="IPR046346">
    <property type="entry name" value="Aminoacid_DH-like_N_sf"/>
</dbReference>
<evidence type="ECO:0000256" key="6">
    <source>
        <dbReference type="ARBA" id="ARBA00049442"/>
    </source>
</evidence>
<keyword evidence="10" id="KW-1185">Reference proteome</keyword>
<keyword evidence="3" id="KW-0521">NADP</keyword>
<protein>
    <recommendedName>
        <fullName evidence="2">shikimate dehydrogenase (NADP(+))</fullName>
        <ecNumber evidence="2">1.1.1.25</ecNumber>
    </recommendedName>
</protein>
<evidence type="ECO:0000256" key="1">
    <source>
        <dbReference type="ARBA" id="ARBA00004871"/>
    </source>
</evidence>
<feature type="domain" description="Quinate/shikimate 5-dehydrogenase/glutamyl-tRNA reductase" evidence="7">
    <location>
        <begin position="115"/>
        <end position="162"/>
    </location>
</feature>
<keyword evidence="4" id="KW-0560">Oxidoreductase</keyword>
<comment type="catalytic activity">
    <reaction evidence="6">
        <text>shikimate + NADP(+) = 3-dehydroshikimate + NADPH + H(+)</text>
        <dbReference type="Rhea" id="RHEA:17737"/>
        <dbReference type="ChEBI" id="CHEBI:15378"/>
        <dbReference type="ChEBI" id="CHEBI:16630"/>
        <dbReference type="ChEBI" id="CHEBI:36208"/>
        <dbReference type="ChEBI" id="CHEBI:57783"/>
        <dbReference type="ChEBI" id="CHEBI:58349"/>
        <dbReference type="EC" id="1.1.1.25"/>
    </reaction>
</comment>
<dbReference type="PANTHER" id="PTHR21089">
    <property type="entry name" value="SHIKIMATE DEHYDROGENASE"/>
    <property type="match status" value="1"/>
</dbReference>
<name>A0ABT5FEI3_9GAMM</name>
<dbReference type="InterPro" id="IPR013708">
    <property type="entry name" value="Shikimate_DH-bd_N"/>
</dbReference>
<evidence type="ECO:0000256" key="2">
    <source>
        <dbReference type="ARBA" id="ARBA00012962"/>
    </source>
</evidence>